<dbReference type="CDD" id="cd07067">
    <property type="entry name" value="HP_PGM_like"/>
    <property type="match status" value="1"/>
</dbReference>
<dbReference type="PANTHER" id="PTHR48100">
    <property type="entry name" value="BROAD-SPECIFICITY PHOSPHATASE YOR283W-RELATED"/>
    <property type="match status" value="1"/>
</dbReference>
<evidence type="ECO:0000313" key="1">
    <source>
        <dbReference type="EMBL" id="MBU9713693.1"/>
    </source>
</evidence>
<accession>A0ABS6JMZ6</accession>
<evidence type="ECO:0000313" key="2">
    <source>
        <dbReference type="Proteomes" id="UP000784880"/>
    </source>
</evidence>
<dbReference type="Pfam" id="PF00300">
    <property type="entry name" value="His_Phos_1"/>
    <property type="match status" value="1"/>
</dbReference>
<dbReference type="PANTHER" id="PTHR48100:SF59">
    <property type="entry name" value="ADENOSYLCOBALAMIN_ALPHA-RIBAZOLE PHOSPHATASE"/>
    <property type="match status" value="1"/>
</dbReference>
<sequence>MITNIYFIRHAHSTYTPDELHRPLSKRGLSDAEKVAQTLMEHHIDYVISSPYKRAVQTVEGLANLIGQKVIINEHFKERKLSEHPVSDFEMAITKVWEDETFFWEGGESNVSAQRRSVKATLKLLNTYEGKNIAVGTHGNLMVLIMNYFDKRYSFDFWKQLEMPDIYKLSFLKENLKGVNKIWCR</sequence>
<dbReference type="InterPro" id="IPR050275">
    <property type="entry name" value="PGM_Phosphatase"/>
</dbReference>
<dbReference type="SMART" id="SM00855">
    <property type="entry name" value="PGAM"/>
    <property type="match status" value="1"/>
</dbReference>
<proteinExistence type="predicted"/>
<keyword evidence="2" id="KW-1185">Reference proteome</keyword>
<reference evidence="1 2" key="1">
    <citation type="submission" date="2021-06" db="EMBL/GenBank/DDBJ databases">
        <title>Bacillus sp. RD4P76, an endophyte from a halophyte.</title>
        <authorList>
            <person name="Sun J.-Q."/>
        </authorList>
    </citation>
    <scope>NUCLEOTIDE SEQUENCE [LARGE SCALE GENOMIC DNA]</scope>
    <source>
        <strain evidence="1 2">CGMCC 1.15917</strain>
    </source>
</reference>
<dbReference type="EMBL" id="JAHQCS010000147">
    <property type="protein sequence ID" value="MBU9713693.1"/>
    <property type="molecule type" value="Genomic_DNA"/>
</dbReference>
<name>A0ABS6JMZ6_9BACI</name>
<dbReference type="InterPro" id="IPR013078">
    <property type="entry name" value="His_Pase_superF_clade-1"/>
</dbReference>
<comment type="caution">
    <text evidence="1">The sequence shown here is derived from an EMBL/GenBank/DDBJ whole genome shotgun (WGS) entry which is preliminary data.</text>
</comment>
<protein>
    <submittedName>
        <fullName evidence="1">Histidine phosphatase family protein</fullName>
    </submittedName>
</protein>
<gene>
    <name evidence="1" type="ORF">KS419_18345</name>
</gene>
<dbReference type="Proteomes" id="UP000784880">
    <property type="component" value="Unassembled WGS sequence"/>
</dbReference>
<organism evidence="1 2">
    <name type="scientific">Evansella tamaricis</name>
    <dbReference type="NCBI Taxonomy" id="2069301"/>
    <lineage>
        <taxon>Bacteria</taxon>
        <taxon>Bacillati</taxon>
        <taxon>Bacillota</taxon>
        <taxon>Bacilli</taxon>
        <taxon>Bacillales</taxon>
        <taxon>Bacillaceae</taxon>
        <taxon>Evansella</taxon>
    </lineage>
</organism>